<feature type="signal peptide" evidence="2">
    <location>
        <begin position="1"/>
        <end position="25"/>
    </location>
</feature>
<dbReference type="KEGG" id="qlo:115953570"/>
<keyword evidence="4" id="KW-1185">Reference proteome</keyword>
<feature type="region of interest" description="Disordered" evidence="1">
    <location>
        <begin position="41"/>
        <end position="88"/>
    </location>
</feature>
<dbReference type="AlphaFoldDB" id="A0A7N2R887"/>
<reference evidence="3" key="2">
    <citation type="submission" date="2021-01" db="UniProtKB">
        <authorList>
            <consortium name="EnsemblPlants"/>
        </authorList>
    </citation>
    <scope>IDENTIFICATION</scope>
</reference>
<accession>A0A7N2R887</accession>
<reference evidence="3 4" key="1">
    <citation type="journal article" date="2016" name="G3 (Bethesda)">
        <title>First Draft Assembly and Annotation of the Genome of a California Endemic Oak Quercus lobata Nee (Fagaceae).</title>
        <authorList>
            <person name="Sork V.L."/>
            <person name="Fitz-Gibbon S.T."/>
            <person name="Puiu D."/>
            <person name="Crepeau M."/>
            <person name="Gugger P.F."/>
            <person name="Sherman R."/>
            <person name="Stevens K."/>
            <person name="Langley C.H."/>
            <person name="Pellegrini M."/>
            <person name="Salzberg S.L."/>
        </authorList>
    </citation>
    <scope>NUCLEOTIDE SEQUENCE [LARGE SCALE GENOMIC DNA]</scope>
    <source>
        <strain evidence="3 4">cv. SW786</strain>
    </source>
</reference>
<dbReference type="EMBL" id="LRBV02000007">
    <property type="status" value="NOT_ANNOTATED_CDS"/>
    <property type="molecule type" value="Genomic_DNA"/>
</dbReference>
<dbReference type="GeneID" id="115953570"/>
<dbReference type="RefSeq" id="XP_030927161.1">
    <property type="nucleotide sequence ID" value="XM_031071301.1"/>
</dbReference>
<protein>
    <submittedName>
        <fullName evidence="3">Uncharacterized protein</fullName>
    </submittedName>
</protein>
<evidence type="ECO:0000256" key="2">
    <source>
        <dbReference type="SAM" id="SignalP"/>
    </source>
</evidence>
<organism evidence="3 4">
    <name type="scientific">Quercus lobata</name>
    <name type="common">Valley oak</name>
    <dbReference type="NCBI Taxonomy" id="97700"/>
    <lineage>
        <taxon>Eukaryota</taxon>
        <taxon>Viridiplantae</taxon>
        <taxon>Streptophyta</taxon>
        <taxon>Embryophyta</taxon>
        <taxon>Tracheophyta</taxon>
        <taxon>Spermatophyta</taxon>
        <taxon>Magnoliopsida</taxon>
        <taxon>eudicotyledons</taxon>
        <taxon>Gunneridae</taxon>
        <taxon>Pentapetalae</taxon>
        <taxon>rosids</taxon>
        <taxon>fabids</taxon>
        <taxon>Fagales</taxon>
        <taxon>Fagaceae</taxon>
        <taxon>Quercus</taxon>
    </lineage>
</organism>
<dbReference type="OMA" id="WIHRETD"/>
<dbReference type="EnsemblPlants" id="QL07p045078:mrna">
    <property type="protein sequence ID" value="QL07p045078:mrna"/>
    <property type="gene ID" value="QL07p045078"/>
</dbReference>
<dbReference type="InParanoid" id="A0A7N2R887"/>
<proteinExistence type="predicted"/>
<dbReference type="Gramene" id="QL07p045078:mrna">
    <property type="protein sequence ID" value="QL07p045078:mrna"/>
    <property type="gene ID" value="QL07p045078"/>
</dbReference>
<dbReference type="FunCoup" id="A0A7N2R887">
    <property type="interactions" value="12"/>
</dbReference>
<keyword evidence="2" id="KW-0732">Signal</keyword>
<dbReference type="Proteomes" id="UP000594261">
    <property type="component" value="Chromosome 7"/>
</dbReference>
<evidence type="ECO:0000256" key="1">
    <source>
        <dbReference type="SAM" id="MobiDB-lite"/>
    </source>
</evidence>
<evidence type="ECO:0000313" key="4">
    <source>
        <dbReference type="Proteomes" id="UP000594261"/>
    </source>
</evidence>
<feature type="chain" id="PRO_5029795363" evidence="2">
    <location>
        <begin position="26"/>
        <end position="88"/>
    </location>
</feature>
<gene>
    <name evidence="3" type="primary">LOC115953570</name>
</gene>
<sequence>MELKSSTTTIFFLFLLFTVPYLSRGESDRLDLEVYQIDYRGPETHSSTPPPDHHHVKPLTHRETAVAAPKSKGLKGGSLGRKVNKIQG</sequence>
<name>A0A7N2R887_QUELO</name>
<evidence type="ECO:0000313" key="3">
    <source>
        <dbReference type="EnsemblPlants" id="QL07p045078:mrna"/>
    </source>
</evidence>